<reference evidence="6 7" key="1">
    <citation type="submission" date="2019-07" db="EMBL/GenBank/DDBJ databases">
        <title>Draft genome sequences of 15 bacterial species constituting the stable defined intestinal microbiota of the GM15 gnotobiotic mouse model.</title>
        <authorList>
            <person name="Elie C."/>
            <person name="Mathieu A."/>
            <person name="Saliou A."/>
            <person name="Darnaud M."/>
            <person name="Leulier F."/>
            <person name="Tamellini A."/>
        </authorList>
    </citation>
    <scope>NUCLEOTIDE SEQUENCE [LARGE SCALE GENOMIC DNA]</scope>
    <source>
        <strain evidence="7">ASF 502</strain>
    </source>
</reference>
<evidence type="ECO:0000256" key="1">
    <source>
        <dbReference type="ARBA" id="ARBA00001933"/>
    </source>
</evidence>
<dbReference type="InterPro" id="IPR015424">
    <property type="entry name" value="PyrdxlP-dep_Trfase"/>
</dbReference>
<dbReference type="PANTHER" id="PTHR42885">
    <property type="entry name" value="HISTIDINOL-PHOSPHATE AMINOTRANSFERASE-RELATED"/>
    <property type="match status" value="1"/>
</dbReference>
<name>A0A9X5C8R7_9FIRM</name>
<keyword evidence="3" id="KW-0808">Transferase</keyword>
<dbReference type="AlphaFoldDB" id="A0A9X5C8R7"/>
<keyword evidence="2 6" id="KW-0032">Aminotransferase</keyword>
<accession>A0A9X5C8R7</accession>
<evidence type="ECO:0000256" key="3">
    <source>
        <dbReference type="ARBA" id="ARBA00022679"/>
    </source>
</evidence>
<dbReference type="GO" id="GO:0008483">
    <property type="term" value="F:transaminase activity"/>
    <property type="evidence" value="ECO:0007669"/>
    <property type="project" value="UniProtKB-KW"/>
</dbReference>
<dbReference type="PANTHER" id="PTHR42885:SF2">
    <property type="entry name" value="HISTIDINOL-PHOSPHATE AMINOTRANSFERASE"/>
    <property type="match status" value="1"/>
</dbReference>
<dbReference type="Gene3D" id="3.90.1150.10">
    <property type="entry name" value="Aspartate Aminotransferase, domain 1"/>
    <property type="match status" value="1"/>
</dbReference>
<evidence type="ECO:0000256" key="2">
    <source>
        <dbReference type="ARBA" id="ARBA00022576"/>
    </source>
</evidence>
<dbReference type="EMBL" id="VIRB01000054">
    <property type="protein sequence ID" value="NDO68673.1"/>
    <property type="molecule type" value="Genomic_DNA"/>
</dbReference>
<dbReference type="InterPro" id="IPR015422">
    <property type="entry name" value="PyrdxlP-dep_Trfase_small"/>
</dbReference>
<organism evidence="6 7">
    <name type="scientific">Schaedlerella arabinosiphila</name>
    <dbReference type="NCBI Taxonomy" id="2044587"/>
    <lineage>
        <taxon>Bacteria</taxon>
        <taxon>Bacillati</taxon>
        <taxon>Bacillota</taxon>
        <taxon>Clostridia</taxon>
        <taxon>Lachnospirales</taxon>
        <taxon>Lachnospiraceae</taxon>
        <taxon>Schaedlerella</taxon>
    </lineage>
</organism>
<proteinExistence type="predicted"/>
<evidence type="ECO:0000256" key="4">
    <source>
        <dbReference type="ARBA" id="ARBA00022898"/>
    </source>
</evidence>
<dbReference type="RefSeq" id="WP_004071924.1">
    <property type="nucleotide sequence ID" value="NZ_VIRB01000054.1"/>
</dbReference>
<evidence type="ECO:0000259" key="5">
    <source>
        <dbReference type="Pfam" id="PF00155"/>
    </source>
</evidence>
<dbReference type="InterPro" id="IPR015421">
    <property type="entry name" value="PyrdxlP-dep_Trfase_major"/>
</dbReference>
<feature type="domain" description="Aminotransferase class I/classII large" evidence="5">
    <location>
        <begin position="69"/>
        <end position="344"/>
    </location>
</feature>
<gene>
    <name evidence="6" type="ORF">FMM80_08270</name>
</gene>
<comment type="caution">
    <text evidence="6">The sequence shown here is derived from an EMBL/GenBank/DDBJ whole genome shotgun (WGS) entry which is preliminary data.</text>
</comment>
<comment type="cofactor">
    <cofactor evidence="1">
        <name>pyridoxal 5'-phosphate</name>
        <dbReference type="ChEBI" id="CHEBI:597326"/>
    </cofactor>
</comment>
<dbReference type="OrthoDB" id="9813612at2"/>
<dbReference type="Pfam" id="PF00155">
    <property type="entry name" value="Aminotran_1_2"/>
    <property type="match status" value="1"/>
</dbReference>
<sequence length="354" mass="40495">MYYVNENIRDLYRVKFHDERSGVLRLDMNENPEGLPGEIFDSVIAKVTPEYIAAYPEKDRLMTLLAEHNGITCDHISVTAGSDEAMRLIFHCFGQPGKKLLTVTPTFEMYGVYAGMFGMKHEMIGYKKDFSVDSTEILRAIDGDTGIVILLNPNSPIGYTYEEKDVRGIIERAQSFGAIVVIDEAYHYFYKPTFMPLIKEYDNLLVLRTFSKLFSIAGLRIGYVSGNPELIGYIEKAESTFNVNNIAILFAKEVIPNQELMDRLVKVEREGRIWIAEKLKNAGYQTLVMEGNFVLFLPNVDSRLVVEELKKKHVWVRDYGRGILKGWIRVSTGSIACMERFWEAFVQTESEMLN</sequence>
<evidence type="ECO:0000313" key="6">
    <source>
        <dbReference type="EMBL" id="NDO68673.1"/>
    </source>
</evidence>
<evidence type="ECO:0000313" key="7">
    <source>
        <dbReference type="Proteomes" id="UP000474104"/>
    </source>
</evidence>
<dbReference type="Gene3D" id="3.40.640.10">
    <property type="entry name" value="Type I PLP-dependent aspartate aminotransferase-like (Major domain)"/>
    <property type="match status" value="1"/>
</dbReference>
<dbReference type="CDD" id="cd00609">
    <property type="entry name" value="AAT_like"/>
    <property type="match status" value="1"/>
</dbReference>
<keyword evidence="4" id="KW-0663">Pyridoxal phosphate</keyword>
<protein>
    <submittedName>
        <fullName evidence="6">Histidinol-phosphate aminotransferase family protein</fullName>
    </submittedName>
</protein>
<dbReference type="SUPFAM" id="SSF53383">
    <property type="entry name" value="PLP-dependent transferases"/>
    <property type="match status" value="1"/>
</dbReference>
<dbReference type="Proteomes" id="UP000474104">
    <property type="component" value="Unassembled WGS sequence"/>
</dbReference>
<dbReference type="GO" id="GO:0030170">
    <property type="term" value="F:pyridoxal phosphate binding"/>
    <property type="evidence" value="ECO:0007669"/>
    <property type="project" value="InterPro"/>
</dbReference>
<dbReference type="InterPro" id="IPR004839">
    <property type="entry name" value="Aminotransferase_I/II_large"/>
</dbReference>